<evidence type="ECO:0000256" key="1">
    <source>
        <dbReference type="ARBA" id="ARBA00001947"/>
    </source>
</evidence>
<reference evidence="7 8" key="1">
    <citation type="submission" date="2020-07" db="EMBL/GenBank/DDBJ databases">
        <title>Genomic Encyclopedia of Type Strains, Phase IV (KMG-IV): sequencing the most valuable type-strain genomes for metagenomic binning, comparative biology and taxonomic classification.</title>
        <authorList>
            <person name="Goeker M."/>
        </authorList>
    </citation>
    <scope>NUCLEOTIDE SEQUENCE [LARGE SCALE GENOMIC DNA]</scope>
    <source>
        <strain evidence="7 8">DSM 17721</strain>
    </source>
</reference>
<protein>
    <submittedName>
        <fullName evidence="7">Glyoxylase-like metal-dependent hydrolase (Beta-lactamase superfamily II)</fullName>
    </submittedName>
</protein>
<organism evidence="7 8">
    <name type="scientific">Desulfosalsimonas propionicica</name>
    <dbReference type="NCBI Taxonomy" id="332175"/>
    <lineage>
        <taxon>Bacteria</taxon>
        <taxon>Pseudomonadati</taxon>
        <taxon>Thermodesulfobacteriota</taxon>
        <taxon>Desulfobacteria</taxon>
        <taxon>Desulfobacterales</taxon>
        <taxon>Desulfosalsimonadaceae</taxon>
        <taxon>Desulfosalsimonas</taxon>
    </lineage>
</organism>
<dbReference type="PANTHER" id="PTHR42978">
    <property type="entry name" value="QUORUM-QUENCHING LACTONASE YTNP-RELATED-RELATED"/>
    <property type="match status" value="1"/>
</dbReference>
<dbReference type="CDD" id="cd07729">
    <property type="entry name" value="AHL_lactonase_MBL-fold"/>
    <property type="match status" value="1"/>
</dbReference>
<evidence type="ECO:0000256" key="3">
    <source>
        <dbReference type="ARBA" id="ARBA00022723"/>
    </source>
</evidence>
<evidence type="ECO:0000256" key="2">
    <source>
        <dbReference type="ARBA" id="ARBA00007749"/>
    </source>
</evidence>
<name>A0A7W0CBP9_9BACT</name>
<comment type="caution">
    <text evidence="7">The sequence shown here is derived from an EMBL/GenBank/DDBJ whole genome shotgun (WGS) entry which is preliminary data.</text>
</comment>
<dbReference type="Gene3D" id="3.60.15.10">
    <property type="entry name" value="Ribonuclease Z/Hydroxyacylglutathione hydrolase-like"/>
    <property type="match status" value="1"/>
</dbReference>
<dbReference type="Proteomes" id="UP000525298">
    <property type="component" value="Unassembled WGS sequence"/>
</dbReference>
<comment type="cofactor">
    <cofactor evidence="1">
        <name>Zn(2+)</name>
        <dbReference type="ChEBI" id="CHEBI:29105"/>
    </cofactor>
</comment>
<feature type="domain" description="Metallo-beta-lactamase" evidence="6">
    <location>
        <begin position="34"/>
        <end position="255"/>
    </location>
</feature>
<dbReference type="GO" id="GO:0016787">
    <property type="term" value="F:hydrolase activity"/>
    <property type="evidence" value="ECO:0007669"/>
    <property type="project" value="UniProtKB-KW"/>
</dbReference>
<keyword evidence="8" id="KW-1185">Reference proteome</keyword>
<evidence type="ECO:0000256" key="5">
    <source>
        <dbReference type="ARBA" id="ARBA00022833"/>
    </source>
</evidence>
<dbReference type="Pfam" id="PF00753">
    <property type="entry name" value="Lactamase_B"/>
    <property type="match status" value="1"/>
</dbReference>
<keyword evidence="4 7" id="KW-0378">Hydrolase</keyword>
<evidence type="ECO:0000256" key="4">
    <source>
        <dbReference type="ARBA" id="ARBA00022801"/>
    </source>
</evidence>
<dbReference type="GO" id="GO:0046872">
    <property type="term" value="F:metal ion binding"/>
    <property type="evidence" value="ECO:0007669"/>
    <property type="project" value="UniProtKB-KW"/>
</dbReference>
<dbReference type="SUPFAM" id="SSF56281">
    <property type="entry name" value="Metallo-hydrolase/oxidoreductase"/>
    <property type="match status" value="1"/>
</dbReference>
<evidence type="ECO:0000313" key="8">
    <source>
        <dbReference type="Proteomes" id="UP000525298"/>
    </source>
</evidence>
<dbReference type="RefSeq" id="WP_181552398.1">
    <property type="nucleotide sequence ID" value="NZ_JACDUS010000012.1"/>
</dbReference>
<dbReference type="PANTHER" id="PTHR42978:SF2">
    <property type="entry name" value="102 KBASES UNSTABLE REGION: FROM 1 TO 119443"/>
    <property type="match status" value="1"/>
</dbReference>
<dbReference type="InterPro" id="IPR001279">
    <property type="entry name" value="Metallo-B-lactamas"/>
</dbReference>
<dbReference type="EMBL" id="JACDUS010000012">
    <property type="protein sequence ID" value="MBA2882775.1"/>
    <property type="molecule type" value="Genomic_DNA"/>
</dbReference>
<keyword evidence="5" id="KW-0862">Zinc</keyword>
<gene>
    <name evidence="7" type="ORF">HNR65_003130</name>
</gene>
<accession>A0A7W0CBP9</accession>
<dbReference type="InterPro" id="IPR051013">
    <property type="entry name" value="MBL_superfamily_lactonases"/>
</dbReference>
<dbReference type="InterPro" id="IPR036866">
    <property type="entry name" value="RibonucZ/Hydroxyglut_hydro"/>
</dbReference>
<evidence type="ECO:0000259" key="6">
    <source>
        <dbReference type="SMART" id="SM00849"/>
    </source>
</evidence>
<proteinExistence type="inferred from homology"/>
<dbReference type="AlphaFoldDB" id="A0A7W0CBP9"/>
<sequence>MALYKIHPLKVAEITAPLGVLAMMGDMQTYVTAPVFVFYLEGGSRKILVDAGVAAPGSDGFVHGFPVSGGGEKGIRQALETVGTAPEEIDILVLTHLHFDHCAAVHLFENARIMVQKKEWETAFNPVPVARAVYEQPLFAGLEKMDLVIVDGERQIAEGVSTMLLPGHSQGMQGLSIQTAKGRAVLAGDLAYCNYNINPQLSESADLAGNTFALPPRPDLPFAPPGIHIDLSQWFESMWKTVSQAQSRDLVIPGHEPSLVGQVLG</sequence>
<comment type="similarity">
    <text evidence="2">Belongs to the metallo-beta-lactamase superfamily.</text>
</comment>
<evidence type="ECO:0000313" key="7">
    <source>
        <dbReference type="EMBL" id="MBA2882775.1"/>
    </source>
</evidence>
<keyword evidence="3" id="KW-0479">Metal-binding</keyword>
<dbReference type="SMART" id="SM00849">
    <property type="entry name" value="Lactamase_B"/>
    <property type="match status" value="1"/>
</dbReference>